<dbReference type="OrthoDB" id="2477147at2759"/>
<dbReference type="EMBL" id="CAJVPQ010026938">
    <property type="protein sequence ID" value="CAG8770024.1"/>
    <property type="molecule type" value="Genomic_DNA"/>
</dbReference>
<name>A0A9N9J8V9_9GLOM</name>
<feature type="non-terminal residue" evidence="1">
    <location>
        <position position="1"/>
    </location>
</feature>
<protein>
    <submittedName>
        <fullName evidence="1">9958_t:CDS:1</fullName>
    </submittedName>
</protein>
<keyword evidence="2" id="KW-1185">Reference proteome</keyword>
<reference evidence="1" key="1">
    <citation type="submission" date="2021-06" db="EMBL/GenBank/DDBJ databases">
        <authorList>
            <person name="Kallberg Y."/>
            <person name="Tangrot J."/>
            <person name="Rosling A."/>
        </authorList>
    </citation>
    <scope>NUCLEOTIDE SEQUENCE</scope>
    <source>
        <strain evidence="1">UK204</strain>
    </source>
</reference>
<dbReference type="Proteomes" id="UP000789570">
    <property type="component" value="Unassembled WGS sequence"/>
</dbReference>
<accession>A0A9N9J8V9</accession>
<organism evidence="1 2">
    <name type="scientific">Funneliformis caledonium</name>
    <dbReference type="NCBI Taxonomy" id="1117310"/>
    <lineage>
        <taxon>Eukaryota</taxon>
        <taxon>Fungi</taxon>
        <taxon>Fungi incertae sedis</taxon>
        <taxon>Mucoromycota</taxon>
        <taxon>Glomeromycotina</taxon>
        <taxon>Glomeromycetes</taxon>
        <taxon>Glomerales</taxon>
        <taxon>Glomeraceae</taxon>
        <taxon>Funneliformis</taxon>
    </lineage>
</organism>
<proteinExistence type="predicted"/>
<gene>
    <name evidence="1" type="ORF">FCALED_LOCUS17478</name>
</gene>
<feature type="non-terminal residue" evidence="1">
    <location>
        <position position="88"/>
    </location>
</feature>
<comment type="caution">
    <text evidence="1">The sequence shown here is derived from an EMBL/GenBank/DDBJ whole genome shotgun (WGS) entry which is preliminary data.</text>
</comment>
<dbReference type="AlphaFoldDB" id="A0A9N9J8V9"/>
<evidence type="ECO:0000313" key="2">
    <source>
        <dbReference type="Proteomes" id="UP000789570"/>
    </source>
</evidence>
<evidence type="ECO:0000313" key="1">
    <source>
        <dbReference type="EMBL" id="CAG8770024.1"/>
    </source>
</evidence>
<sequence length="88" mass="10077">CEVKGGTCDGMYISLTNESNEWKTAKDGTPILRYDINRRIILGNGDPNDYYTFVKAITLAKHGTNEIVQNIYYRDDEPARKNFDQAQQ</sequence>